<dbReference type="EMBL" id="RWJN01000167">
    <property type="protein sequence ID" value="TCD65702.1"/>
    <property type="molecule type" value="Genomic_DNA"/>
</dbReference>
<feature type="transmembrane region" description="Helical" evidence="1">
    <location>
        <begin position="93"/>
        <end position="114"/>
    </location>
</feature>
<evidence type="ECO:0000259" key="2">
    <source>
        <dbReference type="Pfam" id="PF20151"/>
    </source>
</evidence>
<dbReference type="AlphaFoldDB" id="A0A4R0REG4"/>
<keyword evidence="1" id="KW-1133">Transmembrane helix</keyword>
<keyword evidence="1" id="KW-0812">Transmembrane</keyword>
<protein>
    <recommendedName>
        <fullName evidence="2">DUF6533 domain-containing protein</fullName>
    </recommendedName>
</protein>
<gene>
    <name evidence="3" type="ORF">EIP91_002278</name>
</gene>
<feature type="domain" description="DUF6533" evidence="2">
    <location>
        <begin position="21"/>
        <end position="65"/>
    </location>
</feature>
<dbReference type="InterPro" id="IPR045340">
    <property type="entry name" value="DUF6533"/>
</dbReference>
<evidence type="ECO:0000313" key="4">
    <source>
        <dbReference type="Proteomes" id="UP000292702"/>
    </source>
</evidence>
<dbReference type="Proteomes" id="UP000292702">
    <property type="component" value="Unassembled WGS sequence"/>
</dbReference>
<dbReference type="Pfam" id="PF20151">
    <property type="entry name" value="DUF6533"/>
    <property type="match status" value="1"/>
</dbReference>
<evidence type="ECO:0000256" key="1">
    <source>
        <dbReference type="SAM" id="Phobius"/>
    </source>
</evidence>
<dbReference type="OrthoDB" id="3350812at2759"/>
<proteinExistence type="predicted"/>
<feature type="transmembrane region" description="Helical" evidence="1">
    <location>
        <begin position="126"/>
        <end position="148"/>
    </location>
</feature>
<reference evidence="3 4" key="1">
    <citation type="submission" date="2018-11" db="EMBL/GenBank/DDBJ databases">
        <title>Genome assembly of Steccherinum ochraceum LE-BIN_3174, the white-rot fungus of the Steccherinaceae family (The Residual Polyporoid clade, Polyporales, Basidiomycota).</title>
        <authorList>
            <person name="Fedorova T.V."/>
            <person name="Glazunova O.A."/>
            <person name="Landesman E.O."/>
            <person name="Moiseenko K.V."/>
            <person name="Psurtseva N.V."/>
            <person name="Savinova O.S."/>
            <person name="Shakhova N.V."/>
            <person name="Tyazhelova T.V."/>
            <person name="Vasina D.V."/>
        </authorList>
    </citation>
    <scope>NUCLEOTIDE SEQUENCE [LARGE SCALE GENOMIC DNA]</scope>
    <source>
        <strain evidence="3 4">LE-BIN_3174</strain>
    </source>
</reference>
<feature type="transmembrane region" description="Helical" evidence="1">
    <location>
        <begin position="214"/>
        <end position="236"/>
    </location>
</feature>
<name>A0A4R0REG4_9APHY</name>
<feature type="transmembrane region" description="Helical" evidence="1">
    <location>
        <begin position="55"/>
        <end position="73"/>
    </location>
</feature>
<evidence type="ECO:0000313" key="3">
    <source>
        <dbReference type="EMBL" id="TCD65702.1"/>
    </source>
</evidence>
<feature type="transmembrane region" description="Helical" evidence="1">
    <location>
        <begin position="248"/>
        <end position="266"/>
    </location>
</feature>
<sequence length="328" mass="36739">MNTNILYGTTEQYVTARAGMYASAAPLALVIYDYLLTLPSEIKYIWPSQMSVMKVLYFMTKYLIFFDITAAVYSGCRIDHRTPGLSHQECRVFVSTANWMLLVGVAIAEVIMMMRTWGLWERSKRVAMILGTMAMVAFFTALLTEGLFTRSLTFVSFPPPSQPSCFLLSGNRLIVINPALVMIVEAGVFLLTLVKALRDDHLSLLVWSQRTNSLIYVFYRDGLSSYVYLLGTVSIALEQITRVTHYHVLPGITLFNLIVMIAFPAYGTDLVVAIQRVFHSCISARVIINLREAAEQENATSMFDWTGFADVVFADALAEGRTSQHGEA</sequence>
<organism evidence="3 4">
    <name type="scientific">Steccherinum ochraceum</name>
    <dbReference type="NCBI Taxonomy" id="92696"/>
    <lineage>
        <taxon>Eukaryota</taxon>
        <taxon>Fungi</taxon>
        <taxon>Dikarya</taxon>
        <taxon>Basidiomycota</taxon>
        <taxon>Agaricomycotina</taxon>
        <taxon>Agaricomycetes</taxon>
        <taxon>Polyporales</taxon>
        <taxon>Steccherinaceae</taxon>
        <taxon>Steccherinum</taxon>
    </lineage>
</organism>
<keyword evidence="1" id="KW-0472">Membrane</keyword>
<keyword evidence="4" id="KW-1185">Reference proteome</keyword>
<accession>A0A4R0REG4</accession>
<feature type="transmembrane region" description="Helical" evidence="1">
    <location>
        <begin position="18"/>
        <end position="35"/>
    </location>
</feature>
<comment type="caution">
    <text evidence="3">The sequence shown here is derived from an EMBL/GenBank/DDBJ whole genome shotgun (WGS) entry which is preliminary data.</text>
</comment>
<feature type="transmembrane region" description="Helical" evidence="1">
    <location>
        <begin position="173"/>
        <end position="194"/>
    </location>
</feature>